<proteinExistence type="predicted"/>
<comment type="caution">
    <text evidence="4">The sequence shown here is derived from an EMBL/GenBank/DDBJ whole genome shotgun (WGS) entry which is preliminary data.</text>
</comment>
<evidence type="ECO:0000256" key="2">
    <source>
        <dbReference type="ARBA" id="ARBA00023315"/>
    </source>
</evidence>
<evidence type="ECO:0000259" key="3">
    <source>
        <dbReference type="PROSITE" id="PS51186"/>
    </source>
</evidence>
<keyword evidence="2" id="KW-0012">Acyltransferase</keyword>
<dbReference type="CDD" id="cd04301">
    <property type="entry name" value="NAT_SF"/>
    <property type="match status" value="1"/>
</dbReference>
<keyword evidence="5" id="KW-1185">Reference proteome</keyword>
<evidence type="ECO:0000313" key="4">
    <source>
        <dbReference type="EMBL" id="PXX45302.1"/>
    </source>
</evidence>
<feature type="domain" description="N-acetyltransferase" evidence="3">
    <location>
        <begin position="3"/>
        <end position="166"/>
    </location>
</feature>
<dbReference type="PANTHER" id="PTHR43877">
    <property type="entry name" value="AMINOALKYLPHOSPHONATE N-ACETYLTRANSFERASE-RELATED-RELATED"/>
    <property type="match status" value="1"/>
</dbReference>
<gene>
    <name evidence="4" type="ORF">DFR42_102530</name>
</gene>
<dbReference type="PROSITE" id="PS51186">
    <property type="entry name" value="GNAT"/>
    <property type="match status" value="1"/>
</dbReference>
<sequence length="166" mass="18149">MTVLLRTMQADDLAAVYQIQTQAYVADMVEAPALLAARLASAPECAWVAVQNGQVLAYLAAYPSIRGKISALGEDFQIAQAANALYLHDMAVATEHKGKGLARAILEFALAHARKQGWQHACLVSVQSTRSYWQSLGFMEQTELDTEQKAILATYTGTAHYMLMDL</sequence>
<dbReference type="GO" id="GO:0016747">
    <property type="term" value="F:acyltransferase activity, transferring groups other than amino-acyl groups"/>
    <property type="evidence" value="ECO:0007669"/>
    <property type="project" value="InterPro"/>
</dbReference>
<dbReference type="EMBL" id="QJKB01000002">
    <property type="protein sequence ID" value="PXX45302.1"/>
    <property type="molecule type" value="Genomic_DNA"/>
</dbReference>
<protein>
    <submittedName>
        <fullName evidence="4">Putative N-acetyltransferase YhbS</fullName>
    </submittedName>
</protein>
<dbReference type="InterPro" id="IPR000182">
    <property type="entry name" value="GNAT_dom"/>
</dbReference>
<dbReference type="OrthoDB" id="359414at2"/>
<evidence type="ECO:0000256" key="1">
    <source>
        <dbReference type="ARBA" id="ARBA00022679"/>
    </source>
</evidence>
<dbReference type="SUPFAM" id="SSF55729">
    <property type="entry name" value="Acyl-CoA N-acyltransferases (Nat)"/>
    <property type="match status" value="1"/>
</dbReference>
<keyword evidence="1 4" id="KW-0808">Transferase</keyword>
<dbReference type="AlphaFoldDB" id="A0A318JAA7"/>
<organism evidence="4 5">
    <name type="scientific">Undibacterium pigrum</name>
    <dbReference type="NCBI Taxonomy" id="401470"/>
    <lineage>
        <taxon>Bacteria</taxon>
        <taxon>Pseudomonadati</taxon>
        <taxon>Pseudomonadota</taxon>
        <taxon>Betaproteobacteria</taxon>
        <taxon>Burkholderiales</taxon>
        <taxon>Oxalobacteraceae</taxon>
        <taxon>Undibacterium</taxon>
    </lineage>
</organism>
<dbReference type="RefSeq" id="WP_110254748.1">
    <property type="nucleotide sequence ID" value="NZ_QJKB01000002.1"/>
</dbReference>
<name>A0A318JAA7_9BURK</name>
<dbReference type="Proteomes" id="UP000247792">
    <property type="component" value="Unassembled WGS sequence"/>
</dbReference>
<evidence type="ECO:0000313" key="5">
    <source>
        <dbReference type="Proteomes" id="UP000247792"/>
    </source>
</evidence>
<dbReference type="InterPro" id="IPR050832">
    <property type="entry name" value="Bact_Acetyltransf"/>
</dbReference>
<dbReference type="InterPro" id="IPR016181">
    <property type="entry name" value="Acyl_CoA_acyltransferase"/>
</dbReference>
<reference evidence="4 5" key="1">
    <citation type="submission" date="2018-05" db="EMBL/GenBank/DDBJ databases">
        <title>Genomic Encyclopedia of Type Strains, Phase IV (KMG-IV): sequencing the most valuable type-strain genomes for metagenomic binning, comparative biology and taxonomic classification.</title>
        <authorList>
            <person name="Goeker M."/>
        </authorList>
    </citation>
    <scope>NUCLEOTIDE SEQUENCE [LARGE SCALE GENOMIC DNA]</scope>
    <source>
        <strain evidence="4 5">DSM 19792</strain>
    </source>
</reference>
<dbReference type="Gene3D" id="3.40.630.30">
    <property type="match status" value="1"/>
</dbReference>
<dbReference type="Pfam" id="PF00583">
    <property type="entry name" value="Acetyltransf_1"/>
    <property type="match status" value="1"/>
</dbReference>
<accession>A0A318JAA7</accession>